<feature type="transmembrane region" description="Helical" evidence="1">
    <location>
        <begin position="179"/>
        <end position="212"/>
    </location>
</feature>
<protein>
    <submittedName>
        <fullName evidence="2">Uncharacterized protein</fullName>
    </submittedName>
</protein>
<evidence type="ECO:0000313" key="2">
    <source>
        <dbReference type="EMBL" id="MBN8660270.1"/>
    </source>
</evidence>
<dbReference type="AlphaFoldDB" id="A0A8J7PIC8"/>
<feature type="transmembrane region" description="Helical" evidence="1">
    <location>
        <begin position="94"/>
        <end position="118"/>
    </location>
</feature>
<feature type="transmembrane region" description="Helical" evidence="1">
    <location>
        <begin position="224"/>
        <end position="246"/>
    </location>
</feature>
<comment type="caution">
    <text evidence="2">The sequence shown here is derived from an EMBL/GenBank/DDBJ whole genome shotgun (WGS) entry which is preliminary data.</text>
</comment>
<feature type="transmembrane region" description="Helical" evidence="1">
    <location>
        <begin position="274"/>
        <end position="294"/>
    </location>
</feature>
<feature type="transmembrane region" description="Helical" evidence="1">
    <location>
        <begin position="325"/>
        <end position="347"/>
    </location>
</feature>
<evidence type="ECO:0000313" key="3">
    <source>
        <dbReference type="Proteomes" id="UP000664277"/>
    </source>
</evidence>
<sequence>MVARSSINNLLLRVFLKLLPVTPLFIQVLYWGWLLSLFGLADPDSSFLTGSGRQIILEPLQALYRDQFSWTLPLYGSGPFVKYQWLSEVIFASVYAWGGPLLQVILVGILALLVFVFLPFHYVCESNRTYLKLVSLFVGALALNGSFFHVYLRPELFTLVLLSFLFSFDLTSLKRQRLAYLLAFLLFVLSANLHAGFVLGLLYLLLLTLQALFFERQKLKTRAVLLLCSTLGCLVNPYGFSLFAYLPKLFFAKVNEYIVELLPLTMRDLFTSEYLPFFWLTVLTALIIVVSLFLSQPRQRLWQNLPLMFFASALTYSAFLHRRMVVFACLALLYAALAALNSPILNSPYSGQQSKLERVILFAGCLFCLVFGANFSAATFKLVLPMATIGFQPPFQALELIAKERPAGNLLNDPQYGDVMIEKLGTKAQVFIDTRFDAYPYGLIRDFHTMAAGKEGWASLIDKYKIDWVFLNEDYPLVKLIKTRGFIEIYHGQGACILVRK</sequence>
<proteinExistence type="predicted"/>
<dbReference type="EMBL" id="JAFLCK010000009">
    <property type="protein sequence ID" value="MBN8660270.1"/>
    <property type="molecule type" value="Genomic_DNA"/>
</dbReference>
<evidence type="ECO:0000256" key="1">
    <source>
        <dbReference type="SAM" id="Phobius"/>
    </source>
</evidence>
<keyword evidence="1" id="KW-0472">Membrane</keyword>
<feature type="transmembrane region" description="Helical" evidence="1">
    <location>
        <begin position="12"/>
        <end position="33"/>
    </location>
</feature>
<feature type="transmembrane region" description="Helical" evidence="1">
    <location>
        <begin position="359"/>
        <end position="384"/>
    </location>
</feature>
<reference evidence="2" key="1">
    <citation type="submission" date="2021-02" db="EMBL/GenBank/DDBJ databases">
        <title>Genome-Resolved Metagenomics of a Microbial Community Performing Photosynthetic Biological Nutrient Removal.</title>
        <authorList>
            <person name="Mcdaniel E.A."/>
        </authorList>
    </citation>
    <scope>NUCLEOTIDE SEQUENCE</scope>
    <source>
        <strain evidence="2">UWPOB_OBS1</strain>
    </source>
</reference>
<dbReference type="Proteomes" id="UP000664277">
    <property type="component" value="Unassembled WGS sequence"/>
</dbReference>
<feature type="transmembrane region" description="Helical" evidence="1">
    <location>
        <begin position="301"/>
        <end position="319"/>
    </location>
</feature>
<keyword evidence="1" id="KW-0812">Transmembrane</keyword>
<organism evidence="2 3">
    <name type="scientific">Candidatus Obscuribacter phosphatis</name>
    <dbReference type="NCBI Taxonomy" id="1906157"/>
    <lineage>
        <taxon>Bacteria</taxon>
        <taxon>Bacillati</taxon>
        <taxon>Candidatus Melainabacteria</taxon>
        <taxon>Candidatus Obscuribacterales</taxon>
        <taxon>Candidatus Obscuribacteraceae</taxon>
        <taxon>Candidatus Obscuribacter</taxon>
    </lineage>
</organism>
<feature type="transmembrane region" description="Helical" evidence="1">
    <location>
        <begin position="130"/>
        <end position="152"/>
    </location>
</feature>
<keyword evidence="1" id="KW-1133">Transmembrane helix</keyword>
<accession>A0A8J7PIC8</accession>
<name>A0A8J7PIC8_9BACT</name>
<gene>
    <name evidence="2" type="ORF">J0M35_07895</name>
</gene>